<dbReference type="SMR" id="A0A482XAY4"/>
<dbReference type="Gene3D" id="6.10.140.1710">
    <property type="match status" value="1"/>
</dbReference>
<dbReference type="InterPro" id="IPR001478">
    <property type="entry name" value="PDZ"/>
</dbReference>
<dbReference type="GO" id="GO:0005634">
    <property type="term" value="C:nucleus"/>
    <property type="evidence" value="ECO:0007669"/>
    <property type="project" value="TreeGrafter"/>
</dbReference>
<dbReference type="PANTHER" id="PTHR12651:SF1">
    <property type="entry name" value="26S PROTEASOME NON-ATPASE REGULATORY SUBUNIT 9"/>
    <property type="match status" value="1"/>
</dbReference>
<keyword evidence="7" id="KW-1185">Reference proteome</keyword>
<feature type="domain" description="PDZ" evidence="5">
    <location>
        <begin position="95"/>
        <end position="175"/>
    </location>
</feature>
<dbReference type="InterPro" id="IPR041489">
    <property type="entry name" value="PDZ_6"/>
</dbReference>
<dbReference type="Pfam" id="PF17820">
    <property type="entry name" value="PDZ_6"/>
    <property type="match status" value="1"/>
</dbReference>
<dbReference type="STRING" id="195883.A0A482XAY4"/>
<dbReference type="GO" id="GO:0070682">
    <property type="term" value="P:proteasome regulatory particle assembly"/>
    <property type="evidence" value="ECO:0007669"/>
    <property type="project" value="InterPro"/>
</dbReference>
<dbReference type="PANTHER" id="PTHR12651">
    <property type="entry name" value="26S PROTEASOME NON-ATPASE REGULATORY SUBUNIT 9"/>
    <property type="match status" value="1"/>
</dbReference>
<dbReference type="EMBL" id="QKKF02013937">
    <property type="protein sequence ID" value="RZF42822.1"/>
    <property type="molecule type" value="Genomic_DNA"/>
</dbReference>
<dbReference type="SUPFAM" id="SSF50156">
    <property type="entry name" value="PDZ domain-like"/>
    <property type="match status" value="1"/>
</dbReference>
<dbReference type="Proteomes" id="UP000291343">
    <property type="component" value="Unassembled WGS sequence"/>
</dbReference>
<dbReference type="OrthoDB" id="72325at2759"/>
<evidence type="ECO:0000259" key="5">
    <source>
        <dbReference type="SMART" id="SM00228"/>
    </source>
</evidence>
<dbReference type="GO" id="GO:0005737">
    <property type="term" value="C:cytoplasm"/>
    <property type="evidence" value="ECO:0007669"/>
    <property type="project" value="TreeGrafter"/>
</dbReference>
<comment type="caution">
    <text evidence="6">The sequence shown here is derived from an EMBL/GenBank/DDBJ whole genome shotgun (WGS) entry which is preliminary data.</text>
</comment>
<evidence type="ECO:0000256" key="2">
    <source>
        <dbReference type="ARBA" id="ARBA00014937"/>
    </source>
</evidence>
<organism evidence="6 7">
    <name type="scientific">Laodelphax striatellus</name>
    <name type="common">Small brown planthopper</name>
    <name type="synonym">Delphax striatella</name>
    <dbReference type="NCBI Taxonomy" id="195883"/>
    <lineage>
        <taxon>Eukaryota</taxon>
        <taxon>Metazoa</taxon>
        <taxon>Ecdysozoa</taxon>
        <taxon>Arthropoda</taxon>
        <taxon>Hexapoda</taxon>
        <taxon>Insecta</taxon>
        <taxon>Pterygota</taxon>
        <taxon>Neoptera</taxon>
        <taxon>Paraneoptera</taxon>
        <taxon>Hemiptera</taxon>
        <taxon>Auchenorrhyncha</taxon>
        <taxon>Fulgoroidea</taxon>
        <taxon>Delphacidae</taxon>
        <taxon>Criomorphinae</taxon>
        <taxon>Laodelphax</taxon>
    </lineage>
</organism>
<evidence type="ECO:0000256" key="1">
    <source>
        <dbReference type="ARBA" id="ARBA00005256"/>
    </source>
</evidence>
<dbReference type="AlphaFoldDB" id="A0A482XAY4"/>
<dbReference type="FunFam" id="2.30.42.10:FF:000107">
    <property type="entry name" value="26S proteasome non-ATPase regulatory subunit 9"/>
    <property type="match status" value="1"/>
</dbReference>
<dbReference type="InterPro" id="IPR040815">
    <property type="entry name" value="Nas2_N"/>
</dbReference>
<dbReference type="Gene3D" id="2.30.42.10">
    <property type="match status" value="1"/>
</dbReference>
<comment type="similarity">
    <text evidence="1">Belongs to the proteasome subunit p27 family.</text>
</comment>
<protein>
    <recommendedName>
        <fullName evidence="2">26S proteasome non-ATPase regulatory subunit 9</fullName>
    </recommendedName>
    <alternativeName>
        <fullName evidence="4">26S proteasome regulatory subunit p27</fullName>
    </alternativeName>
</protein>
<dbReference type="Pfam" id="PF18265">
    <property type="entry name" value="Nas2_N"/>
    <property type="match status" value="1"/>
</dbReference>
<dbReference type="InterPro" id="IPR035269">
    <property type="entry name" value="PSMD9"/>
</dbReference>
<gene>
    <name evidence="6" type="ORF">LSTR_LSTR003646</name>
</gene>
<sequence>MVGVNEMGEHAITRDTLLNLMEERRKIESSILSFNEILQQNGVGLEGPLVDAEGYPRNDIDVYQVRVARNKIICLKNDLKALMKTIEDNLYTLHKQEGTQELPQVNVDSSPMNPILKVGSVSFGLPADIAGLKTGDLIVQIGTINCNNFSSLADVARVVQHSVNGSVDFKVQRQGRGVVSLQVHPRPWSGQGNLGCVLLPMESIER</sequence>
<proteinExistence type="inferred from homology"/>
<name>A0A482XAY4_LAOST</name>
<evidence type="ECO:0000313" key="6">
    <source>
        <dbReference type="EMBL" id="RZF42822.1"/>
    </source>
</evidence>
<evidence type="ECO:0000256" key="4">
    <source>
        <dbReference type="ARBA" id="ARBA00030007"/>
    </source>
</evidence>
<evidence type="ECO:0000313" key="7">
    <source>
        <dbReference type="Proteomes" id="UP000291343"/>
    </source>
</evidence>
<evidence type="ECO:0000256" key="3">
    <source>
        <dbReference type="ARBA" id="ARBA00023186"/>
    </source>
</evidence>
<accession>A0A482XAY4</accession>
<dbReference type="InterPro" id="IPR036034">
    <property type="entry name" value="PDZ_sf"/>
</dbReference>
<keyword evidence="3" id="KW-0143">Chaperone</keyword>
<dbReference type="FunCoup" id="A0A482XAY4">
    <property type="interactions" value="2536"/>
</dbReference>
<dbReference type="SMART" id="SM00228">
    <property type="entry name" value="PDZ"/>
    <property type="match status" value="1"/>
</dbReference>
<reference evidence="6 7" key="1">
    <citation type="journal article" date="2017" name="Gigascience">
        <title>Genome sequence of the small brown planthopper, Laodelphax striatellus.</title>
        <authorList>
            <person name="Zhu J."/>
            <person name="Jiang F."/>
            <person name="Wang X."/>
            <person name="Yang P."/>
            <person name="Bao Y."/>
            <person name="Zhao W."/>
            <person name="Wang W."/>
            <person name="Lu H."/>
            <person name="Wang Q."/>
            <person name="Cui N."/>
            <person name="Li J."/>
            <person name="Chen X."/>
            <person name="Luo L."/>
            <person name="Yu J."/>
            <person name="Kang L."/>
            <person name="Cui F."/>
        </authorList>
    </citation>
    <scope>NUCLEOTIDE SEQUENCE [LARGE SCALE GENOMIC DNA]</scope>
    <source>
        <strain evidence="6">Lst14</strain>
    </source>
</reference>
<dbReference type="InParanoid" id="A0A482XAY4"/>